<reference evidence="5" key="1">
    <citation type="submission" date="2025-08" db="UniProtKB">
        <authorList>
            <consortium name="RefSeq"/>
        </authorList>
    </citation>
    <scope>IDENTIFICATION</scope>
    <source>
        <tissue evidence="5">Whole body</tissue>
    </source>
</reference>
<proteinExistence type="predicted"/>
<protein>
    <submittedName>
        <fullName evidence="5">Transcription factor E4F1-like</fullName>
    </submittedName>
</protein>
<dbReference type="SMART" id="SM00355">
    <property type="entry name" value="ZnF_C2H2"/>
    <property type="match status" value="2"/>
</dbReference>
<dbReference type="Gene3D" id="3.30.160.60">
    <property type="entry name" value="Classic Zinc Finger"/>
    <property type="match status" value="1"/>
</dbReference>
<keyword evidence="1" id="KW-0862">Zinc</keyword>
<gene>
    <name evidence="5" type="primary">LOC113464543</name>
</gene>
<evidence type="ECO:0000313" key="4">
    <source>
        <dbReference type="Proteomes" id="UP000694925"/>
    </source>
</evidence>
<keyword evidence="4" id="KW-1185">Reference proteome</keyword>
<sequence>MANNGLSAADYEMLAVFDDESALSTLGDLDTSVEDLDMELEYSDSTEFDKPVPSPTESTSSEPSIHESWDWVLVDLSETPETLETAEQLGIRPQQILEIQQENKTNNENERHVFVVPKIYECMFCTKLFYNTRVLRTHQIDHAKQQLRCKYCNKRELTLCNLRRHIEYYHYSMRRYVLAECSY</sequence>
<evidence type="ECO:0000259" key="3">
    <source>
        <dbReference type="PROSITE" id="PS50157"/>
    </source>
</evidence>
<dbReference type="KEGG" id="ccal:113464543"/>
<feature type="domain" description="C2H2-type" evidence="3">
    <location>
        <begin position="120"/>
        <end position="147"/>
    </location>
</feature>
<dbReference type="SUPFAM" id="SSF57667">
    <property type="entry name" value="beta-beta-alpha zinc fingers"/>
    <property type="match status" value="1"/>
</dbReference>
<dbReference type="GeneID" id="113464543"/>
<name>A0AAJ7S3F0_9HYME</name>
<evidence type="ECO:0000256" key="2">
    <source>
        <dbReference type="SAM" id="MobiDB-lite"/>
    </source>
</evidence>
<feature type="region of interest" description="Disordered" evidence="2">
    <location>
        <begin position="36"/>
        <end position="64"/>
    </location>
</feature>
<dbReference type="PROSITE" id="PS00028">
    <property type="entry name" value="ZINC_FINGER_C2H2_1"/>
    <property type="match status" value="1"/>
</dbReference>
<dbReference type="RefSeq" id="XP_026670664.1">
    <property type="nucleotide sequence ID" value="XM_026814863.1"/>
</dbReference>
<dbReference type="PROSITE" id="PS50157">
    <property type="entry name" value="ZINC_FINGER_C2H2_2"/>
    <property type="match status" value="1"/>
</dbReference>
<dbReference type="GO" id="GO:0008270">
    <property type="term" value="F:zinc ion binding"/>
    <property type="evidence" value="ECO:0007669"/>
    <property type="project" value="UniProtKB-KW"/>
</dbReference>
<organism evidence="4 5">
    <name type="scientific">Ceratina calcarata</name>
    <dbReference type="NCBI Taxonomy" id="156304"/>
    <lineage>
        <taxon>Eukaryota</taxon>
        <taxon>Metazoa</taxon>
        <taxon>Ecdysozoa</taxon>
        <taxon>Arthropoda</taxon>
        <taxon>Hexapoda</taxon>
        <taxon>Insecta</taxon>
        <taxon>Pterygota</taxon>
        <taxon>Neoptera</taxon>
        <taxon>Endopterygota</taxon>
        <taxon>Hymenoptera</taxon>
        <taxon>Apocrita</taxon>
        <taxon>Aculeata</taxon>
        <taxon>Apoidea</taxon>
        <taxon>Anthophila</taxon>
        <taxon>Apidae</taxon>
        <taxon>Ceratina</taxon>
        <taxon>Zadontomerus</taxon>
    </lineage>
</organism>
<accession>A0AAJ7S3F0</accession>
<dbReference type="InterPro" id="IPR013087">
    <property type="entry name" value="Znf_C2H2_type"/>
</dbReference>
<evidence type="ECO:0000256" key="1">
    <source>
        <dbReference type="PROSITE-ProRule" id="PRU00042"/>
    </source>
</evidence>
<dbReference type="Proteomes" id="UP000694925">
    <property type="component" value="Unplaced"/>
</dbReference>
<keyword evidence="1" id="KW-0863">Zinc-finger</keyword>
<evidence type="ECO:0000313" key="5">
    <source>
        <dbReference type="RefSeq" id="XP_026670664.1"/>
    </source>
</evidence>
<dbReference type="AlphaFoldDB" id="A0AAJ7S3F0"/>
<dbReference type="InterPro" id="IPR036236">
    <property type="entry name" value="Znf_C2H2_sf"/>
</dbReference>
<keyword evidence="1" id="KW-0479">Metal-binding</keyword>
<feature type="compositionally biased region" description="Acidic residues" evidence="2">
    <location>
        <begin position="36"/>
        <end position="46"/>
    </location>
</feature>